<accession>A0AAU9PB22</accession>
<evidence type="ECO:0000256" key="2">
    <source>
        <dbReference type="ARBA" id="ARBA00023015"/>
    </source>
</evidence>
<dbReference type="EMBL" id="CAKMRJ010005523">
    <property type="protein sequence ID" value="CAH1447092.1"/>
    <property type="molecule type" value="Genomic_DNA"/>
</dbReference>
<keyword evidence="7" id="KW-1185">Reference proteome</keyword>
<dbReference type="GO" id="GO:0016592">
    <property type="term" value="C:mediator complex"/>
    <property type="evidence" value="ECO:0007669"/>
    <property type="project" value="InterPro"/>
</dbReference>
<comment type="subcellular location">
    <subcellularLocation>
        <location evidence="1">Nucleus</location>
    </subcellularLocation>
</comment>
<gene>
    <name evidence="6" type="ORF">LVIROSA_LOCUS32730</name>
</gene>
<dbReference type="Proteomes" id="UP001157418">
    <property type="component" value="Unassembled WGS sequence"/>
</dbReference>
<feature type="compositionally biased region" description="Basic and acidic residues" evidence="5">
    <location>
        <begin position="152"/>
        <end position="164"/>
    </location>
</feature>
<dbReference type="PANTHER" id="PTHR22536:SF10">
    <property type="entry name" value="MEDIATOR OF RNA POLYMERASE II TRANSCRIPTION SUBUNIT 19A"/>
    <property type="match status" value="1"/>
</dbReference>
<name>A0AAU9PB22_9ASTR</name>
<feature type="compositionally biased region" description="Basic residues" evidence="5">
    <location>
        <begin position="131"/>
        <end position="151"/>
    </location>
</feature>
<evidence type="ECO:0000313" key="7">
    <source>
        <dbReference type="Proteomes" id="UP001157418"/>
    </source>
</evidence>
<dbReference type="AlphaFoldDB" id="A0AAU9PB22"/>
<dbReference type="InterPro" id="IPR019403">
    <property type="entry name" value="Mediator_Med19_met"/>
</dbReference>
<keyword evidence="4" id="KW-0539">Nucleus</keyword>
<evidence type="ECO:0000313" key="6">
    <source>
        <dbReference type="EMBL" id="CAH1447092.1"/>
    </source>
</evidence>
<dbReference type="GO" id="GO:0003712">
    <property type="term" value="F:transcription coregulator activity"/>
    <property type="evidence" value="ECO:0007669"/>
    <property type="project" value="InterPro"/>
</dbReference>
<dbReference type="PANTHER" id="PTHR22536">
    <property type="entry name" value="LUNG CANCER METASTASIS-RELATED LCMR1 PROTEIN"/>
    <property type="match status" value="1"/>
</dbReference>
<feature type="region of interest" description="Disordered" evidence="5">
    <location>
        <begin position="110"/>
        <end position="191"/>
    </location>
</feature>
<evidence type="ECO:0008006" key="8">
    <source>
        <dbReference type="Google" id="ProtNLM"/>
    </source>
</evidence>
<evidence type="ECO:0000256" key="4">
    <source>
        <dbReference type="ARBA" id="ARBA00023242"/>
    </source>
</evidence>
<evidence type="ECO:0000256" key="3">
    <source>
        <dbReference type="ARBA" id="ARBA00023163"/>
    </source>
</evidence>
<feature type="compositionally biased region" description="Basic residues" evidence="5">
    <location>
        <begin position="180"/>
        <end position="190"/>
    </location>
</feature>
<evidence type="ECO:0000256" key="5">
    <source>
        <dbReference type="SAM" id="MobiDB-lite"/>
    </source>
</evidence>
<keyword evidence="3" id="KW-0804">Transcription</keyword>
<organism evidence="6 7">
    <name type="scientific">Lactuca virosa</name>
    <dbReference type="NCBI Taxonomy" id="75947"/>
    <lineage>
        <taxon>Eukaryota</taxon>
        <taxon>Viridiplantae</taxon>
        <taxon>Streptophyta</taxon>
        <taxon>Embryophyta</taxon>
        <taxon>Tracheophyta</taxon>
        <taxon>Spermatophyta</taxon>
        <taxon>Magnoliopsida</taxon>
        <taxon>eudicotyledons</taxon>
        <taxon>Gunneridae</taxon>
        <taxon>Pentapetalae</taxon>
        <taxon>asterids</taxon>
        <taxon>campanulids</taxon>
        <taxon>Asterales</taxon>
        <taxon>Asteraceae</taxon>
        <taxon>Cichorioideae</taxon>
        <taxon>Cichorieae</taxon>
        <taxon>Lactucinae</taxon>
        <taxon>Lactuca</taxon>
    </lineage>
</organism>
<proteinExistence type="predicted"/>
<reference evidence="6 7" key="1">
    <citation type="submission" date="2022-01" db="EMBL/GenBank/DDBJ databases">
        <authorList>
            <person name="Xiong W."/>
            <person name="Schranz E."/>
        </authorList>
    </citation>
    <scope>NUCLEOTIDE SEQUENCE [LARGE SCALE GENOMIC DNA]</scope>
</reference>
<protein>
    <recommendedName>
        <fullName evidence="8">Mediator of RNA polymerase II transcription subunit 19</fullName>
    </recommendedName>
</protein>
<sequence>MDPESKRFGRGPKELTGGVDLINYYKLFPHYELFCKKSLPLSISDAHHLRNVVGDTVIRKGEGMELNQLIEKENTSFSKSRVTNTRIQPFDLNALRDAFYLRETFPIDLPPSEKGIPTQVGISKSESKDKEKKHKKHKDKNKEHKKHKHPSKCHDFGAENLKKPNEKKRRHDGDEDLNGIHRHKNSKHKMDRFVKLIKNYPKSNRISLRRFYTSSCMKSGSEH</sequence>
<keyword evidence="2" id="KW-0805">Transcription regulation</keyword>
<comment type="caution">
    <text evidence="6">The sequence shown here is derived from an EMBL/GenBank/DDBJ whole genome shotgun (WGS) entry which is preliminary data.</text>
</comment>
<dbReference type="GO" id="GO:0045944">
    <property type="term" value="P:positive regulation of transcription by RNA polymerase II"/>
    <property type="evidence" value="ECO:0007669"/>
    <property type="project" value="TreeGrafter"/>
</dbReference>
<evidence type="ECO:0000256" key="1">
    <source>
        <dbReference type="ARBA" id="ARBA00004123"/>
    </source>
</evidence>